<dbReference type="InterPro" id="IPR044648">
    <property type="entry name" value="JJJ1_plant"/>
</dbReference>
<dbReference type="Gene3D" id="1.10.287.110">
    <property type="entry name" value="DnaJ domain"/>
    <property type="match status" value="1"/>
</dbReference>
<dbReference type="GO" id="GO:0008270">
    <property type="term" value="F:zinc ion binding"/>
    <property type="evidence" value="ECO:0007669"/>
    <property type="project" value="UniProtKB-KW"/>
</dbReference>
<dbReference type="Pfam" id="PF21884">
    <property type="entry name" value="ZUO1-like_ZHD"/>
    <property type="match status" value="1"/>
</dbReference>
<dbReference type="AlphaFoldDB" id="A0A7S0PVS2"/>
<feature type="region of interest" description="Disordered" evidence="6">
    <location>
        <begin position="336"/>
        <end position="593"/>
    </location>
</feature>
<keyword evidence="5" id="KW-0175">Coiled coil</keyword>
<accession>A0A7S0PVS2</accession>
<evidence type="ECO:0000313" key="9">
    <source>
        <dbReference type="EMBL" id="CAD8593873.1"/>
    </source>
</evidence>
<dbReference type="InterPro" id="IPR013087">
    <property type="entry name" value="Znf_C2H2_type"/>
</dbReference>
<keyword evidence="2 4" id="KW-0863">Zinc-finger</keyword>
<keyword evidence="1" id="KW-0479">Metal-binding</keyword>
<dbReference type="PROSITE" id="PS50076">
    <property type="entry name" value="DNAJ_2"/>
    <property type="match status" value="1"/>
</dbReference>
<evidence type="ECO:0000259" key="7">
    <source>
        <dbReference type="PROSITE" id="PS50076"/>
    </source>
</evidence>
<evidence type="ECO:0000256" key="3">
    <source>
        <dbReference type="ARBA" id="ARBA00022833"/>
    </source>
</evidence>
<evidence type="ECO:0000256" key="1">
    <source>
        <dbReference type="ARBA" id="ARBA00022723"/>
    </source>
</evidence>
<dbReference type="InterPro" id="IPR018253">
    <property type="entry name" value="DnaJ_domain_CS"/>
</dbReference>
<dbReference type="SUPFAM" id="SSF46565">
    <property type="entry name" value="Chaperone J-domain"/>
    <property type="match status" value="1"/>
</dbReference>
<dbReference type="PANTHER" id="PTHR45495:SF1">
    <property type="entry name" value="DNAJ PROTEIN JJJ1 HOMOLOG"/>
    <property type="match status" value="1"/>
</dbReference>
<sequence>MPPKYKMRCHYDVLGVNRDADDAELKRAYRKLALEWHPDKNAHRQEEAEERFKEVRGAYETLSDPNERAWYDSHREAILKAGKHAAGGEDMRPEDEIDLMPYFTSNAFRGFGDDPGGFYQTYETLFAALDKQEQAASLAAGKDHFKASPAFGASDAPWTQVKAFYAHWGLFATMKTFAWADEYNLAEAQNRKVRRLMDEENKKLRRGEAREFNDTVRQLIAFVRKRDKRFIAHSAEQAKLEKARAAAAERKRAAAKKAKAEAASAYVEADWAQAEAPEWLAREIEKEEEAKARKEARKQDLYCPVCKKKFKSQKQWENHEQSKQHKAAVQRLKEQMMEDEEVVKAALEDEESEGESDDEESEGESDDEARRNLRENLRNLNLDENDENDEAETEDETEATTEDEEERKDLYRNWVPKDKSKNPRLASEDEEESEDESGSDEDEDEDAALARMMGHARTKAATPRANTDSEGSGDGSSSGEEDEDEDDALERMMRTKRRVAFKEPVAADAEERGSDSDSDSETESVTTVGRAERLARNKPRALLKKGKLNARKKDVEAPVVPSNPLHLLDSDSDVNAIAEGDEDEDDEGAAAAAQRASMFDVLDAEVVDDGAGATPAPEDDDDDDGAEEEAAVKKPNRRAKKKGFEKPDADAGAGKIRCQLCKMTFASGNALHKHLKDAHSGVHKKKR</sequence>
<feature type="compositionally biased region" description="Acidic residues" evidence="6">
    <location>
        <begin position="428"/>
        <end position="447"/>
    </location>
</feature>
<feature type="region of interest" description="Disordered" evidence="6">
    <location>
        <begin position="606"/>
        <end position="652"/>
    </location>
</feature>
<dbReference type="InterPro" id="IPR036869">
    <property type="entry name" value="J_dom_sf"/>
</dbReference>
<evidence type="ECO:0000256" key="2">
    <source>
        <dbReference type="ARBA" id="ARBA00022771"/>
    </source>
</evidence>
<feature type="domain" description="J" evidence="7">
    <location>
        <begin position="9"/>
        <end position="75"/>
    </location>
</feature>
<dbReference type="Pfam" id="PF12171">
    <property type="entry name" value="zf-C2H2_jaz"/>
    <property type="match status" value="1"/>
</dbReference>
<feature type="compositionally biased region" description="Basic and acidic residues" evidence="6">
    <location>
        <begin position="336"/>
        <end position="347"/>
    </location>
</feature>
<organism evidence="9">
    <name type="scientific">Micromonas pusilla</name>
    <name type="common">Picoplanktonic green alga</name>
    <name type="synonym">Chromulina pusilla</name>
    <dbReference type="NCBI Taxonomy" id="38833"/>
    <lineage>
        <taxon>Eukaryota</taxon>
        <taxon>Viridiplantae</taxon>
        <taxon>Chlorophyta</taxon>
        <taxon>Mamiellophyceae</taxon>
        <taxon>Mamiellales</taxon>
        <taxon>Mamiellaceae</taxon>
        <taxon>Micromonas</taxon>
    </lineage>
</organism>
<dbReference type="SMART" id="SM00355">
    <property type="entry name" value="ZnF_C2H2"/>
    <property type="match status" value="2"/>
</dbReference>
<gene>
    <name evidence="9" type="ORF">MSP1404_LOCUS11277</name>
</gene>
<dbReference type="Pfam" id="PF00226">
    <property type="entry name" value="DnaJ"/>
    <property type="match status" value="1"/>
</dbReference>
<dbReference type="PROSITE" id="PS50157">
    <property type="entry name" value="ZINC_FINGER_C2H2_2"/>
    <property type="match status" value="1"/>
</dbReference>
<dbReference type="SMART" id="SM00271">
    <property type="entry name" value="DnaJ"/>
    <property type="match status" value="1"/>
</dbReference>
<dbReference type="PROSITE" id="PS00636">
    <property type="entry name" value="DNAJ_1"/>
    <property type="match status" value="1"/>
</dbReference>
<keyword evidence="3" id="KW-0862">Zinc</keyword>
<dbReference type="InterPro" id="IPR054076">
    <property type="entry name" value="ZUO1-like_ZHD"/>
</dbReference>
<feature type="compositionally biased region" description="Acidic residues" evidence="6">
    <location>
        <begin position="479"/>
        <end position="488"/>
    </location>
</feature>
<feature type="compositionally biased region" description="Basic and acidic residues" evidence="6">
    <location>
        <begin position="368"/>
        <end position="377"/>
    </location>
</feature>
<evidence type="ECO:0000256" key="4">
    <source>
        <dbReference type="PROSITE-ProRule" id="PRU00042"/>
    </source>
</evidence>
<dbReference type="GO" id="GO:0003676">
    <property type="term" value="F:nucleic acid binding"/>
    <property type="evidence" value="ECO:0007669"/>
    <property type="project" value="InterPro"/>
</dbReference>
<dbReference type="SMART" id="SM00451">
    <property type="entry name" value="ZnF_U1"/>
    <property type="match status" value="1"/>
</dbReference>
<feature type="compositionally biased region" description="Acidic residues" evidence="6">
    <location>
        <begin position="348"/>
        <end position="367"/>
    </location>
</feature>
<evidence type="ECO:0000256" key="5">
    <source>
        <dbReference type="SAM" id="Coils"/>
    </source>
</evidence>
<dbReference type="PROSITE" id="PS00028">
    <property type="entry name" value="ZINC_FINGER_C2H2_1"/>
    <property type="match status" value="2"/>
</dbReference>
<dbReference type="InterPro" id="IPR001623">
    <property type="entry name" value="DnaJ_domain"/>
</dbReference>
<feature type="compositionally biased region" description="Acidic residues" evidence="6">
    <location>
        <begin position="579"/>
        <end position="588"/>
    </location>
</feature>
<dbReference type="PRINTS" id="PR00625">
    <property type="entry name" value="JDOMAIN"/>
</dbReference>
<reference evidence="9" key="1">
    <citation type="submission" date="2021-01" db="EMBL/GenBank/DDBJ databases">
        <authorList>
            <person name="Corre E."/>
            <person name="Pelletier E."/>
            <person name="Niang G."/>
            <person name="Scheremetjew M."/>
            <person name="Finn R."/>
            <person name="Kale V."/>
            <person name="Holt S."/>
            <person name="Cochrane G."/>
            <person name="Meng A."/>
            <person name="Brown T."/>
            <person name="Cohen L."/>
        </authorList>
    </citation>
    <scope>NUCLEOTIDE SEQUENCE</scope>
    <source>
        <strain evidence="9">CCMP494</strain>
    </source>
</reference>
<dbReference type="SUPFAM" id="SSF57667">
    <property type="entry name" value="beta-beta-alpha zinc fingers"/>
    <property type="match status" value="1"/>
</dbReference>
<feature type="coiled-coil region" evidence="5">
    <location>
        <begin position="183"/>
        <end position="210"/>
    </location>
</feature>
<dbReference type="FunFam" id="1.10.287.110:FF:000046">
    <property type="entry name" value="dnaJ homolog subfamily C member 21"/>
    <property type="match status" value="1"/>
</dbReference>
<protein>
    <submittedName>
        <fullName evidence="9">Uncharacterized protein</fullName>
    </submittedName>
</protein>
<dbReference type="CDD" id="cd06257">
    <property type="entry name" value="DnaJ"/>
    <property type="match status" value="1"/>
</dbReference>
<feature type="coiled-coil region" evidence="5">
    <location>
        <begin position="238"/>
        <end position="265"/>
    </location>
</feature>
<feature type="domain" description="C2H2-type" evidence="8">
    <location>
        <begin position="656"/>
        <end position="684"/>
    </location>
</feature>
<evidence type="ECO:0000259" key="8">
    <source>
        <dbReference type="PROSITE" id="PS50157"/>
    </source>
</evidence>
<dbReference type="InterPro" id="IPR003604">
    <property type="entry name" value="Matrin/U1-like-C_Znf_C2H2"/>
</dbReference>
<feature type="compositionally biased region" description="Basic and acidic residues" evidence="6">
    <location>
        <begin position="407"/>
        <end position="421"/>
    </location>
</feature>
<feature type="compositionally biased region" description="Acidic residues" evidence="6">
    <location>
        <begin position="617"/>
        <end position="629"/>
    </location>
</feature>
<proteinExistence type="predicted"/>
<name>A0A7S0PVS2_MICPS</name>
<dbReference type="InterPro" id="IPR036236">
    <property type="entry name" value="Znf_C2H2_sf"/>
</dbReference>
<dbReference type="Gene3D" id="3.30.160.60">
    <property type="entry name" value="Classic Zinc Finger"/>
    <property type="match status" value="1"/>
</dbReference>
<dbReference type="PANTHER" id="PTHR45495">
    <property type="entry name" value="DNAJ PROTEIN JJJ1 HOMOLOG"/>
    <property type="match status" value="1"/>
</dbReference>
<feature type="compositionally biased region" description="Basic residues" evidence="6">
    <location>
        <begin position="536"/>
        <end position="550"/>
    </location>
</feature>
<dbReference type="InterPro" id="IPR022755">
    <property type="entry name" value="Znf_C2H2_jaz"/>
</dbReference>
<feature type="compositionally biased region" description="Acidic residues" evidence="6">
    <location>
        <begin position="383"/>
        <end position="406"/>
    </location>
</feature>
<dbReference type="Pfam" id="PF12874">
    <property type="entry name" value="zf-met"/>
    <property type="match status" value="1"/>
</dbReference>
<dbReference type="EMBL" id="HBEV01014482">
    <property type="protein sequence ID" value="CAD8593873.1"/>
    <property type="molecule type" value="Transcribed_RNA"/>
</dbReference>
<evidence type="ECO:0000256" key="6">
    <source>
        <dbReference type="SAM" id="MobiDB-lite"/>
    </source>
</evidence>